<dbReference type="InterPro" id="IPR058980">
    <property type="entry name" value="Glyco_transf_N"/>
</dbReference>
<protein>
    <recommendedName>
        <fullName evidence="2">Glycosyltransferase N-terminal domain-containing protein</fullName>
    </recommendedName>
</protein>
<dbReference type="PANTHER" id="PTHR48047">
    <property type="entry name" value="GLYCOSYLTRANSFERASE"/>
    <property type="match status" value="1"/>
</dbReference>
<dbReference type="AlphaFoldDB" id="A0ABD0UZF1"/>
<dbReference type="Pfam" id="PF26168">
    <property type="entry name" value="Glyco_transf_N"/>
    <property type="match status" value="1"/>
</dbReference>
<accession>A0ABD0UZF1</accession>
<dbReference type="Gene3D" id="3.40.50.2000">
    <property type="entry name" value="Glycogen Phosphorylase B"/>
    <property type="match status" value="1"/>
</dbReference>
<feature type="domain" description="Glycosyltransferase N-terminal" evidence="2">
    <location>
        <begin position="17"/>
        <end position="123"/>
    </location>
</feature>
<keyword evidence="4" id="KW-1185">Reference proteome</keyword>
<sequence length="126" mass="13752">MSSEADDFGSNTKSLHFLLVPMMAQGHMIPMVDLARFLAARGTLVTFATTPVNLARIQTTIDGAAASTLPIRFVELHFPTMEAGLPDGCENADLIPSADLFVQFMNALSLLRRPLEAYLKDLDLTQ</sequence>
<comment type="similarity">
    <text evidence="1">Belongs to the UDP-glycosyltransferase family.</text>
</comment>
<comment type="caution">
    <text evidence="3">The sequence shown here is derived from an EMBL/GenBank/DDBJ whole genome shotgun (WGS) entry which is preliminary data.</text>
</comment>
<name>A0ABD0UZF1_DENTH</name>
<dbReference type="Proteomes" id="UP001552299">
    <property type="component" value="Unassembled WGS sequence"/>
</dbReference>
<dbReference type="PANTHER" id="PTHR48047:SF182">
    <property type="entry name" value="GLYCOSYLTRANSFERASE"/>
    <property type="match status" value="1"/>
</dbReference>
<dbReference type="EMBL" id="JANQDX010000009">
    <property type="protein sequence ID" value="KAL0918349.1"/>
    <property type="molecule type" value="Genomic_DNA"/>
</dbReference>
<reference evidence="3 4" key="1">
    <citation type="journal article" date="2024" name="Plant Biotechnol. J.">
        <title>Dendrobium thyrsiflorum genome and its molecular insights into genes involved in important horticultural traits.</title>
        <authorList>
            <person name="Chen B."/>
            <person name="Wang J.Y."/>
            <person name="Zheng P.J."/>
            <person name="Li K.L."/>
            <person name="Liang Y.M."/>
            <person name="Chen X.F."/>
            <person name="Zhang C."/>
            <person name="Zhao X."/>
            <person name="He X."/>
            <person name="Zhang G.Q."/>
            <person name="Liu Z.J."/>
            <person name="Xu Q."/>
        </authorList>
    </citation>
    <scope>NUCLEOTIDE SEQUENCE [LARGE SCALE GENOMIC DNA]</scope>
    <source>
        <strain evidence="3">GZMU011</strain>
    </source>
</reference>
<gene>
    <name evidence="3" type="ORF">M5K25_010353</name>
</gene>
<evidence type="ECO:0000313" key="3">
    <source>
        <dbReference type="EMBL" id="KAL0918349.1"/>
    </source>
</evidence>
<organism evidence="3 4">
    <name type="scientific">Dendrobium thyrsiflorum</name>
    <name type="common">Pinecone-like raceme dendrobium</name>
    <name type="synonym">Orchid</name>
    <dbReference type="NCBI Taxonomy" id="117978"/>
    <lineage>
        <taxon>Eukaryota</taxon>
        <taxon>Viridiplantae</taxon>
        <taxon>Streptophyta</taxon>
        <taxon>Embryophyta</taxon>
        <taxon>Tracheophyta</taxon>
        <taxon>Spermatophyta</taxon>
        <taxon>Magnoliopsida</taxon>
        <taxon>Liliopsida</taxon>
        <taxon>Asparagales</taxon>
        <taxon>Orchidaceae</taxon>
        <taxon>Epidendroideae</taxon>
        <taxon>Malaxideae</taxon>
        <taxon>Dendrobiinae</taxon>
        <taxon>Dendrobium</taxon>
    </lineage>
</organism>
<evidence type="ECO:0000259" key="2">
    <source>
        <dbReference type="Pfam" id="PF26168"/>
    </source>
</evidence>
<proteinExistence type="inferred from homology"/>
<evidence type="ECO:0000256" key="1">
    <source>
        <dbReference type="ARBA" id="ARBA00009995"/>
    </source>
</evidence>
<dbReference type="SUPFAM" id="SSF53756">
    <property type="entry name" value="UDP-Glycosyltransferase/glycogen phosphorylase"/>
    <property type="match status" value="1"/>
</dbReference>
<evidence type="ECO:0000313" key="4">
    <source>
        <dbReference type="Proteomes" id="UP001552299"/>
    </source>
</evidence>